<feature type="compositionally biased region" description="Basic and acidic residues" evidence="6">
    <location>
        <begin position="108"/>
        <end position="119"/>
    </location>
</feature>
<evidence type="ECO:0000313" key="8">
    <source>
        <dbReference type="EMBL" id="GAA0139272.1"/>
    </source>
</evidence>
<dbReference type="GO" id="GO:0016579">
    <property type="term" value="P:protein deubiquitination"/>
    <property type="evidence" value="ECO:0007669"/>
    <property type="project" value="TreeGrafter"/>
</dbReference>
<reference evidence="8 9" key="1">
    <citation type="submission" date="2024-01" db="EMBL/GenBank/DDBJ databases">
        <title>The complete chloroplast genome sequence of Lithospermum erythrorhizon: insights into the phylogenetic relationship among Boraginaceae species and the maternal lineages of purple gromwells.</title>
        <authorList>
            <person name="Okada T."/>
            <person name="Watanabe K."/>
        </authorList>
    </citation>
    <scope>NUCLEOTIDE SEQUENCE [LARGE SCALE GENOMIC DNA]</scope>
</reference>
<evidence type="ECO:0000256" key="6">
    <source>
        <dbReference type="SAM" id="MobiDB-lite"/>
    </source>
</evidence>
<comment type="catalytic activity">
    <reaction evidence="1">
        <text>Thiol-dependent hydrolysis of ester, thioester, amide, peptide and isopeptide bonds formed by the C-terminal Gly of ubiquitin (a 76-residue protein attached to proteins as an intracellular targeting signal).</text>
        <dbReference type="EC" id="3.4.19.12"/>
    </reaction>
</comment>
<dbReference type="PROSITE" id="PS50802">
    <property type="entry name" value="OTU"/>
    <property type="match status" value="1"/>
</dbReference>
<dbReference type="EMBL" id="BAABME010000074">
    <property type="protein sequence ID" value="GAA0139272.1"/>
    <property type="molecule type" value="Genomic_DNA"/>
</dbReference>
<protein>
    <recommendedName>
        <fullName evidence="3">ubiquitinyl hydrolase 1</fullName>
        <ecNumber evidence="3">3.4.19.12</ecNumber>
    </recommendedName>
</protein>
<dbReference type="GO" id="GO:0004843">
    <property type="term" value="F:cysteine-type deubiquitinase activity"/>
    <property type="evidence" value="ECO:0007669"/>
    <property type="project" value="UniProtKB-EC"/>
</dbReference>
<keyword evidence="9" id="KW-1185">Reference proteome</keyword>
<name>A0AAV3NNM4_LITER</name>
<dbReference type="AlphaFoldDB" id="A0AAV3NNM4"/>
<evidence type="ECO:0000256" key="3">
    <source>
        <dbReference type="ARBA" id="ARBA00012759"/>
    </source>
</evidence>
<keyword evidence="5" id="KW-0378">Hydrolase</keyword>
<comment type="caution">
    <text evidence="8">The sequence shown here is derived from an EMBL/GenBank/DDBJ whole genome shotgun (WGS) entry which is preliminary data.</text>
</comment>
<dbReference type="InterPro" id="IPR003323">
    <property type="entry name" value="OTU_dom"/>
</dbReference>
<proteinExistence type="inferred from homology"/>
<feature type="domain" description="OTU" evidence="7">
    <location>
        <begin position="205"/>
        <end position="329"/>
    </location>
</feature>
<evidence type="ECO:0000256" key="1">
    <source>
        <dbReference type="ARBA" id="ARBA00000707"/>
    </source>
</evidence>
<keyword evidence="4" id="KW-0833">Ubl conjugation pathway</keyword>
<feature type="region of interest" description="Disordered" evidence="6">
    <location>
        <begin position="97"/>
        <end position="119"/>
    </location>
</feature>
<organism evidence="8 9">
    <name type="scientific">Lithospermum erythrorhizon</name>
    <name type="common">Purple gromwell</name>
    <name type="synonym">Lithospermum officinale var. erythrorhizon</name>
    <dbReference type="NCBI Taxonomy" id="34254"/>
    <lineage>
        <taxon>Eukaryota</taxon>
        <taxon>Viridiplantae</taxon>
        <taxon>Streptophyta</taxon>
        <taxon>Embryophyta</taxon>
        <taxon>Tracheophyta</taxon>
        <taxon>Spermatophyta</taxon>
        <taxon>Magnoliopsida</taxon>
        <taxon>eudicotyledons</taxon>
        <taxon>Gunneridae</taxon>
        <taxon>Pentapetalae</taxon>
        <taxon>asterids</taxon>
        <taxon>lamiids</taxon>
        <taxon>Boraginales</taxon>
        <taxon>Boraginaceae</taxon>
        <taxon>Boraginoideae</taxon>
        <taxon>Lithospermeae</taxon>
        <taxon>Lithospermum</taxon>
    </lineage>
</organism>
<dbReference type="CDD" id="cd22751">
    <property type="entry name" value="OTU_plant_OTU9-like"/>
    <property type="match status" value="1"/>
</dbReference>
<dbReference type="SUPFAM" id="SSF54001">
    <property type="entry name" value="Cysteine proteinases"/>
    <property type="match status" value="1"/>
</dbReference>
<dbReference type="GO" id="GO:0006508">
    <property type="term" value="P:proteolysis"/>
    <property type="evidence" value="ECO:0007669"/>
    <property type="project" value="UniProtKB-KW"/>
</dbReference>
<evidence type="ECO:0000313" key="9">
    <source>
        <dbReference type="Proteomes" id="UP001454036"/>
    </source>
</evidence>
<evidence type="ECO:0000259" key="7">
    <source>
        <dbReference type="PROSITE" id="PS50802"/>
    </source>
</evidence>
<dbReference type="PANTHER" id="PTHR12419">
    <property type="entry name" value="OTU DOMAIN CONTAINING PROTEIN"/>
    <property type="match status" value="1"/>
</dbReference>
<dbReference type="InterPro" id="IPR050704">
    <property type="entry name" value="Peptidase_C85-like"/>
</dbReference>
<accession>A0AAV3NNM4</accession>
<gene>
    <name evidence="8" type="ORF">LIER_00854</name>
</gene>
<evidence type="ECO:0000256" key="5">
    <source>
        <dbReference type="ARBA" id="ARBA00022801"/>
    </source>
</evidence>
<sequence>MKIYEQDHDLERWGLHLLDVCSLSNSGSPCVITHYGSDLSRTEFLNEGYCEAAVHNNIDNDEIIAHNSQEGADCVSAKEVSGFCNYEADHMQPSLLSEEWLDSSNRQRSSDGREDTDYNVNHRESNEIDLHNLYHGSETNTIHGDSQSISLEMADEYILDGEMGKRLNQMNPIPHVPKVNGAIPSHDEASSDHQRLLDRLEVYDLVELKIAGDGNCQFRSLSDQLYHSAEHHKFIRELIVNQLKSYPELYQNYVPIGYDEYLKNMSMSGEWGDHVTLQAAADSFGIKIFIITSYRDTCYIEILPQCQKSNRIIFLSFWAEVHYNSIYPRGDFPEEIQSKKKKWWKT</sequence>
<evidence type="ECO:0000256" key="4">
    <source>
        <dbReference type="ARBA" id="ARBA00022786"/>
    </source>
</evidence>
<dbReference type="EC" id="3.4.19.12" evidence="3"/>
<comment type="similarity">
    <text evidence="2">Belongs to the peptidase C85 family.</text>
</comment>
<dbReference type="Proteomes" id="UP001454036">
    <property type="component" value="Unassembled WGS sequence"/>
</dbReference>
<dbReference type="Pfam" id="PF02338">
    <property type="entry name" value="OTU"/>
    <property type="match status" value="1"/>
</dbReference>
<evidence type="ECO:0000256" key="2">
    <source>
        <dbReference type="ARBA" id="ARBA00010407"/>
    </source>
</evidence>
<dbReference type="Gene3D" id="3.90.70.80">
    <property type="match status" value="1"/>
</dbReference>
<keyword evidence="8" id="KW-0645">Protease</keyword>
<dbReference type="FunFam" id="3.90.70.80:FF:000001">
    <property type="entry name" value="OTU domain-containing protein"/>
    <property type="match status" value="1"/>
</dbReference>
<dbReference type="InterPro" id="IPR038765">
    <property type="entry name" value="Papain-like_cys_pep_sf"/>
</dbReference>
<dbReference type="PANTHER" id="PTHR12419:SF90">
    <property type="entry name" value="OS02G0819500 PROTEIN"/>
    <property type="match status" value="1"/>
</dbReference>